<dbReference type="InterPro" id="IPR036597">
    <property type="entry name" value="Fido-like_dom_sf"/>
</dbReference>
<dbReference type="PANTHER" id="PTHR13504">
    <property type="entry name" value="FIDO DOMAIN-CONTAINING PROTEIN DDB_G0283145"/>
    <property type="match status" value="1"/>
</dbReference>
<reference evidence="2 3" key="1">
    <citation type="submission" date="2019-09" db="EMBL/GenBank/DDBJ databases">
        <title>High taxonomic diversity of Micromonospora strains isolated from Medicago sativa nodules in different geographical locations.</title>
        <authorList>
            <person name="Martinez-Hidalgo P."/>
            <person name="Flores-Felix J.D."/>
            <person name="Velazquez E."/>
            <person name="Brau L."/>
            <person name="Trujillo M.E."/>
            <person name="Martinez-Molina E."/>
        </authorList>
    </citation>
    <scope>NUCLEOTIDE SEQUENCE [LARGE SCALE GENOMIC DNA]</scope>
    <source>
        <strain evidence="2 3">ALFB5</strain>
    </source>
</reference>
<dbReference type="SUPFAM" id="SSF140931">
    <property type="entry name" value="Fic-like"/>
    <property type="match status" value="1"/>
</dbReference>
<dbReference type="Proteomes" id="UP000471364">
    <property type="component" value="Unassembled WGS sequence"/>
</dbReference>
<sequence>MTATRSRPRSYQDTHPWITFDRLDLQKLSWRTWQLLGEAESKCQHVAGVPLRPQVASDLYTLYFSKGVHGTASIEGNTLSEEEVRRRVEGDLPLPPSRAYLGQEIDNIVAGANRILADLRQGRPMELTVERIESFNSQVLAGLDLDPDVVPGEIRTHRVGVMRYLAPEADDCRHLLDEMCRWLNNMNTDDQALKFPVALLKAVLAHLYIAWIHPFGDGNGRTARLIEFQLLVQAGLPVASAHLLSDFYNKTRTRYYQELDRTSHPPYPIEKFIHYAVEGFVDELRDQLEVIRKEQMRVTWENFVHQSFHSDSPAKRRQKMVVLDLTTHGAPVPTSKLPELTPRLATEYATKGDKTLSRDVNVLTDMKLIKRVRGGLIANTELIRAFLPERSQV</sequence>
<name>A0ABQ6UGE2_9ACTN</name>
<organism evidence="2 3">
    <name type="scientific">Micromonospora aurantiaca</name>
    <name type="common">nom. illeg.</name>
    <dbReference type="NCBI Taxonomy" id="47850"/>
    <lineage>
        <taxon>Bacteria</taxon>
        <taxon>Bacillati</taxon>
        <taxon>Actinomycetota</taxon>
        <taxon>Actinomycetes</taxon>
        <taxon>Micromonosporales</taxon>
        <taxon>Micromonosporaceae</taxon>
        <taxon>Micromonospora</taxon>
    </lineage>
</organism>
<gene>
    <name evidence="2" type="ORF">F6X54_16000</name>
</gene>
<accession>A0ABQ6UGE2</accession>
<dbReference type="EMBL" id="WAAR01000066">
    <property type="protein sequence ID" value="KAB1111976.1"/>
    <property type="molecule type" value="Genomic_DNA"/>
</dbReference>
<feature type="domain" description="Fido" evidence="1">
    <location>
        <begin position="127"/>
        <end position="278"/>
    </location>
</feature>
<dbReference type="RefSeq" id="WP_151013328.1">
    <property type="nucleotide sequence ID" value="NZ_CBDRJA010000012.1"/>
</dbReference>
<keyword evidence="3" id="KW-1185">Reference proteome</keyword>
<evidence type="ECO:0000313" key="3">
    <source>
        <dbReference type="Proteomes" id="UP000471364"/>
    </source>
</evidence>
<proteinExistence type="predicted"/>
<dbReference type="InterPro" id="IPR003812">
    <property type="entry name" value="Fido"/>
</dbReference>
<evidence type="ECO:0000259" key="1">
    <source>
        <dbReference type="PROSITE" id="PS51459"/>
    </source>
</evidence>
<dbReference type="Pfam" id="PF02661">
    <property type="entry name" value="Fic"/>
    <property type="match status" value="1"/>
</dbReference>
<comment type="caution">
    <text evidence="2">The sequence shown here is derived from an EMBL/GenBank/DDBJ whole genome shotgun (WGS) entry which is preliminary data.</text>
</comment>
<dbReference type="PANTHER" id="PTHR13504:SF38">
    <property type="entry name" value="FIDO DOMAIN-CONTAINING PROTEIN"/>
    <property type="match status" value="1"/>
</dbReference>
<protein>
    <submittedName>
        <fullName evidence="2">Fic family protein</fullName>
    </submittedName>
</protein>
<dbReference type="InterPro" id="IPR040198">
    <property type="entry name" value="Fido_containing"/>
</dbReference>
<evidence type="ECO:0000313" key="2">
    <source>
        <dbReference type="EMBL" id="KAB1111976.1"/>
    </source>
</evidence>
<dbReference type="Gene3D" id="1.10.3290.10">
    <property type="entry name" value="Fido-like domain"/>
    <property type="match status" value="1"/>
</dbReference>
<dbReference type="PROSITE" id="PS51459">
    <property type="entry name" value="FIDO"/>
    <property type="match status" value="1"/>
</dbReference>